<evidence type="ECO:0000259" key="1">
    <source>
        <dbReference type="Pfam" id="PF01575"/>
    </source>
</evidence>
<dbReference type="Gene3D" id="3.10.129.10">
    <property type="entry name" value="Hotdog Thioesterase"/>
    <property type="match status" value="1"/>
</dbReference>
<gene>
    <name evidence="2" type="ORF">DA075_27180</name>
</gene>
<dbReference type="PANTHER" id="PTHR43664:SF1">
    <property type="entry name" value="BETA-METHYLMALYL-COA DEHYDRATASE"/>
    <property type="match status" value="1"/>
</dbReference>
<accession>A0A2R4WRE7</accession>
<evidence type="ECO:0000313" key="2">
    <source>
        <dbReference type="EMBL" id="AWB24106.1"/>
    </source>
</evidence>
<dbReference type="KEGG" id="mee:DA075_27180"/>
<feature type="domain" description="MaoC-like" evidence="1">
    <location>
        <begin position="12"/>
        <end position="125"/>
    </location>
</feature>
<reference evidence="2 3" key="1">
    <citation type="submission" date="2018-04" db="EMBL/GenBank/DDBJ databases">
        <title>Methylobacterium sp. PR1016A genome.</title>
        <authorList>
            <person name="Park W."/>
        </authorList>
    </citation>
    <scope>NUCLEOTIDE SEQUENCE [LARGE SCALE GENOMIC DNA]</scope>
    <source>
        <strain evidence="2 3">PR1016A</strain>
    </source>
</reference>
<evidence type="ECO:0000313" key="3">
    <source>
        <dbReference type="Proteomes" id="UP000244755"/>
    </source>
</evidence>
<dbReference type="CDD" id="cd03454">
    <property type="entry name" value="YdeM"/>
    <property type="match status" value="1"/>
</dbReference>
<dbReference type="InterPro" id="IPR052342">
    <property type="entry name" value="MCH/BMMD"/>
</dbReference>
<protein>
    <submittedName>
        <fullName evidence="2">Dehydratase</fullName>
    </submittedName>
</protein>
<dbReference type="Proteomes" id="UP000244755">
    <property type="component" value="Chromosome 1"/>
</dbReference>
<keyword evidence="3" id="KW-1185">Reference proteome</keyword>
<dbReference type="InterPro" id="IPR002539">
    <property type="entry name" value="MaoC-like_dom"/>
</dbReference>
<dbReference type="SUPFAM" id="SSF54637">
    <property type="entry name" value="Thioesterase/thiol ester dehydrase-isomerase"/>
    <property type="match status" value="1"/>
</dbReference>
<dbReference type="Pfam" id="PF01575">
    <property type="entry name" value="MaoC_dehydratas"/>
    <property type="match status" value="1"/>
</dbReference>
<dbReference type="RefSeq" id="WP_099955878.1">
    <property type="nucleotide sequence ID" value="NZ_CP028843.1"/>
</dbReference>
<dbReference type="AlphaFoldDB" id="A0A2R4WRE7"/>
<sequence length="151" mass="16644">MTRDLYLEDLAPGQVYGSGEITVTEADIVRFATHFDPQPFHLDANKATTTFFGGLAASGWHTAALTMRLLVDSDLRLAGGIIGAGMDELRWPKPLRPGDRIRLESEVIEVRPSRSRPSQGLARVRTTTLDQHGEAVQVLVANLLVVRRPEE</sequence>
<proteinExistence type="predicted"/>
<organism evidence="2 3">
    <name type="scientific">Methylobacterium currus</name>
    <dbReference type="NCBI Taxonomy" id="2051553"/>
    <lineage>
        <taxon>Bacteria</taxon>
        <taxon>Pseudomonadati</taxon>
        <taxon>Pseudomonadota</taxon>
        <taxon>Alphaproteobacteria</taxon>
        <taxon>Hyphomicrobiales</taxon>
        <taxon>Methylobacteriaceae</taxon>
        <taxon>Methylobacterium</taxon>
    </lineage>
</organism>
<dbReference type="InterPro" id="IPR029069">
    <property type="entry name" value="HotDog_dom_sf"/>
</dbReference>
<name>A0A2R4WRE7_9HYPH</name>
<dbReference type="OrthoDB" id="9797938at2"/>
<dbReference type="PANTHER" id="PTHR43664">
    <property type="entry name" value="MONOAMINE OXIDASE-RELATED"/>
    <property type="match status" value="1"/>
</dbReference>
<dbReference type="EMBL" id="CP028843">
    <property type="protein sequence ID" value="AWB24106.1"/>
    <property type="molecule type" value="Genomic_DNA"/>
</dbReference>